<keyword evidence="4" id="KW-1185">Reference proteome</keyword>
<sequence>MKSTLILLALASVAAAAPRMTDRVTPEEILARQKPSPLSAIPQPAAPDEAPVVRPGEQSLIKKSEVLSDGTHWTIVPKGAVLHTPPAFAAKVGAKPIGTLLSWSEFLTANRAWLNTEEVSFDNAAGKTALPPAKQENWQKQAKVVVAVHLGGPISVRPQPQPEAPVAATR</sequence>
<protein>
    <submittedName>
        <fullName evidence="3">Uncharacterized protein</fullName>
    </submittedName>
</protein>
<evidence type="ECO:0000256" key="1">
    <source>
        <dbReference type="SAM" id="MobiDB-lite"/>
    </source>
</evidence>
<evidence type="ECO:0000313" key="4">
    <source>
        <dbReference type="Proteomes" id="UP001207930"/>
    </source>
</evidence>
<organism evidence="3 4">
    <name type="scientific">Luteolibacter flavescens</name>
    <dbReference type="NCBI Taxonomy" id="1859460"/>
    <lineage>
        <taxon>Bacteria</taxon>
        <taxon>Pseudomonadati</taxon>
        <taxon>Verrucomicrobiota</taxon>
        <taxon>Verrucomicrobiia</taxon>
        <taxon>Verrucomicrobiales</taxon>
        <taxon>Verrucomicrobiaceae</taxon>
        <taxon>Luteolibacter</taxon>
    </lineage>
</organism>
<name>A0ABT3FL05_9BACT</name>
<dbReference type="EMBL" id="JAPDDS010000003">
    <property type="protein sequence ID" value="MCW1884252.1"/>
    <property type="molecule type" value="Genomic_DNA"/>
</dbReference>
<reference evidence="3 4" key="1">
    <citation type="submission" date="2022-10" db="EMBL/GenBank/DDBJ databases">
        <title>Luteolibacter flavescens strain MCCC 1K03193, whole genome shotgun sequencing project.</title>
        <authorList>
            <person name="Zhao G."/>
            <person name="Shen L."/>
        </authorList>
    </citation>
    <scope>NUCLEOTIDE SEQUENCE [LARGE SCALE GENOMIC DNA]</scope>
    <source>
        <strain evidence="3 4">MCCC 1K03193</strain>
    </source>
</reference>
<dbReference type="RefSeq" id="WP_264500213.1">
    <property type="nucleotide sequence ID" value="NZ_JAPDDS010000003.1"/>
</dbReference>
<accession>A0ABT3FL05</accession>
<gene>
    <name evidence="3" type="ORF">OKA04_05880</name>
</gene>
<evidence type="ECO:0000313" key="3">
    <source>
        <dbReference type="EMBL" id="MCW1884252.1"/>
    </source>
</evidence>
<dbReference type="Proteomes" id="UP001207930">
    <property type="component" value="Unassembled WGS sequence"/>
</dbReference>
<keyword evidence="2" id="KW-0732">Signal</keyword>
<feature type="chain" id="PRO_5045721251" evidence="2">
    <location>
        <begin position="17"/>
        <end position="170"/>
    </location>
</feature>
<proteinExistence type="predicted"/>
<feature type="region of interest" description="Disordered" evidence="1">
    <location>
        <begin position="31"/>
        <end position="54"/>
    </location>
</feature>
<feature type="signal peptide" evidence="2">
    <location>
        <begin position="1"/>
        <end position="16"/>
    </location>
</feature>
<comment type="caution">
    <text evidence="3">The sequence shown here is derived from an EMBL/GenBank/DDBJ whole genome shotgun (WGS) entry which is preliminary data.</text>
</comment>
<evidence type="ECO:0000256" key="2">
    <source>
        <dbReference type="SAM" id="SignalP"/>
    </source>
</evidence>